<dbReference type="GO" id="GO:0016787">
    <property type="term" value="F:hydrolase activity"/>
    <property type="evidence" value="ECO:0007669"/>
    <property type="project" value="UniProtKB-KW"/>
</dbReference>
<dbReference type="Gramene" id="mRNA:HanXRQr2_Chr16g0758211">
    <property type="protein sequence ID" value="mRNA:HanXRQr2_Chr16g0758211"/>
    <property type="gene ID" value="HanXRQr2_Chr16g0758211"/>
</dbReference>
<name>A0A9K3DU99_HELAN</name>
<accession>A0A9K3DU99</accession>
<organism evidence="1 2">
    <name type="scientific">Helianthus annuus</name>
    <name type="common">Common sunflower</name>
    <dbReference type="NCBI Taxonomy" id="4232"/>
    <lineage>
        <taxon>Eukaryota</taxon>
        <taxon>Viridiplantae</taxon>
        <taxon>Streptophyta</taxon>
        <taxon>Embryophyta</taxon>
        <taxon>Tracheophyta</taxon>
        <taxon>Spermatophyta</taxon>
        <taxon>Magnoliopsida</taxon>
        <taxon>eudicotyledons</taxon>
        <taxon>Gunneridae</taxon>
        <taxon>Pentapetalae</taxon>
        <taxon>asterids</taxon>
        <taxon>campanulids</taxon>
        <taxon>Asterales</taxon>
        <taxon>Asteraceae</taxon>
        <taxon>Asteroideae</taxon>
        <taxon>Heliantheae alliance</taxon>
        <taxon>Heliantheae</taxon>
        <taxon>Helianthus</taxon>
    </lineage>
</organism>
<dbReference type="AlphaFoldDB" id="A0A9K3DU99"/>
<protein>
    <submittedName>
        <fullName evidence="1">RNA helicase</fullName>
        <ecNumber evidence="1">3.6.4.13</ecNumber>
    </submittedName>
</protein>
<gene>
    <name evidence="1" type="ORF">HanXRQr2_Chr16g0758211</name>
</gene>
<reference evidence="1" key="2">
    <citation type="submission" date="2020-06" db="EMBL/GenBank/DDBJ databases">
        <title>Helianthus annuus Genome sequencing and assembly Release 2.</title>
        <authorList>
            <person name="Gouzy J."/>
            <person name="Langlade N."/>
            <person name="Munos S."/>
        </authorList>
    </citation>
    <scope>NUCLEOTIDE SEQUENCE</scope>
    <source>
        <tissue evidence="1">Leaves</tissue>
    </source>
</reference>
<dbReference type="GO" id="GO:0003724">
    <property type="term" value="F:RNA helicase activity"/>
    <property type="evidence" value="ECO:0007669"/>
    <property type="project" value="UniProtKB-EC"/>
</dbReference>
<evidence type="ECO:0000313" key="2">
    <source>
        <dbReference type="Proteomes" id="UP000215914"/>
    </source>
</evidence>
<keyword evidence="1" id="KW-0547">Nucleotide-binding</keyword>
<evidence type="ECO:0000313" key="1">
    <source>
        <dbReference type="EMBL" id="KAF5760849.1"/>
    </source>
</evidence>
<dbReference type="EMBL" id="MNCJ02000331">
    <property type="protein sequence ID" value="KAF5760849.1"/>
    <property type="molecule type" value="Genomic_DNA"/>
</dbReference>
<keyword evidence="1" id="KW-0347">Helicase</keyword>
<keyword evidence="1" id="KW-0378">Hydrolase</keyword>
<dbReference type="Proteomes" id="UP000215914">
    <property type="component" value="Unassembled WGS sequence"/>
</dbReference>
<comment type="caution">
    <text evidence="1">The sequence shown here is derived from an EMBL/GenBank/DDBJ whole genome shotgun (WGS) entry which is preliminary data.</text>
</comment>
<proteinExistence type="predicted"/>
<dbReference type="EC" id="3.6.4.13" evidence="1"/>
<reference evidence="1" key="1">
    <citation type="journal article" date="2017" name="Nature">
        <title>The sunflower genome provides insights into oil metabolism, flowering and Asterid evolution.</title>
        <authorList>
            <person name="Badouin H."/>
            <person name="Gouzy J."/>
            <person name="Grassa C.J."/>
            <person name="Murat F."/>
            <person name="Staton S.E."/>
            <person name="Cottret L."/>
            <person name="Lelandais-Briere C."/>
            <person name="Owens G.L."/>
            <person name="Carrere S."/>
            <person name="Mayjonade B."/>
            <person name="Legrand L."/>
            <person name="Gill N."/>
            <person name="Kane N.C."/>
            <person name="Bowers J.E."/>
            <person name="Hubner S."/>
            <person name="Bellec A."/>
            <person name="Berard A."/>
            <person name="Berges H."/>
            <person name="Blanchet N."/>
            <person name="Boniface M.C."/>
            <person name="Brunel D."/>
            <person name="Catrice O."/>
            <person name="Chaidir N."/>
            <person name="Claudel C."/>
            <person name="Donnadieu C."/>
            <person name="Faraut T."/>
            <person name="Fievet G."/>
            <person name="Helmstetter N."/>
            <person name="King M."/>
            <person name="Knapp S.J."/>
            <person name="Lai Z."/>
            <person name="Le Paslier M.C."/>
            <person name="Lippi Y."/>
            <person name="Lorenzon L."/>
            <person name="Mandel J.R."/>
            <person name="Marage G."/>
            <person name="Marchand G."/>
            <person name="Marquand E."/>
            <person name="Bret-Mestries E."/>
            <person name="Morien E."/>
            <person name="Nambeesan S."/>
            <person name="Nguyen T."/>
            <person name="Pegot-Espagnet P."/>
            <person name="Pouilly N."/>
            <person name="Raftis F."/>
            <person name="Sallet E."/>
            <person name="Schiex T."/>
            <person name="Thomas J."/>
            <person name="Vandecasteele C."/>
            <person name="Vares D."/>
            <person name="Vear F."/>
            <person name="Vautrin S."/>
            <person name="Crespi M."/>
            <person name="Mangin B."/>
            <person name="Burke J.M."/>
            <person name="Salse J."/>
            <person name="Munos S."/>
            <person name="Vincourt P."/>
            <person name="Rieseberg L.H."/>
            <person name="Langlade N.B."/>
        </authorList>
    </citation>
    <scope>NUCLEOTIDE SEQUENCE</scope>
    <source>
        <tissue evidence="1">Leaves</tissue>
    </source>
</reference>
<sequence length="94" mass="10638">MKTILLVDNNDNNKVEFCVAGVKDNDYEEELLDYDDEEKAPESVNGKSGSETIKKRVGLYSNSQSGFQDFLLKPKLLRAIVDSGFEHPSQGRRR</sequence>
<keyword evidence="2" id="KW-1185">Reference proteome</keyword>
<keyword evidence="1" id="KW-0067">ATP-binding</keyword>